<feature type="transmembrane region" description="Helical" evidence="7">
    <location>
        <begin position="364"/>
        <end position="382"/>
    </location>
</feature>
<evidence type="ECO:0000256" key="7">
    <source>
        <dbReference type="SAM" id="Phobius"/>
    </source>
</evidence>
<dbReference type="Pfam" id="PF13520">
    <property type="entry name" value="AA_permease_2"/>
    <property type="match status" value="1"/>
</dbReference>
<evidence type="ECO:0000256" key="4">
    <source>
        <dbReference type="ARBA" id="ARBA00022989"/>
    </source>
</evidence>
<evidence type="ECO:0000256" key="6">
    <source>
        <dbReference type="SAM" id="MobiDB-lite"/>
    </source>
</evidence>
<dbReference type="PANTHER" id="PTHR42770:SF13">
    <property type="entry name" value="L-METHIONINE_BRANCHED-CHAIN AMINO ACID EXPORTER YJEH"/>
    <property type="match status" value="1"/>
</dbReference>
<dbReference type="InterPro" id="IPR050367">
    <property type="entry name" value="APC_superfamily"/>
</dbReference>
<keyword evidence="5 7" id="KW-0472">Membrane</keyword>
<feature type="region of interest" description="Disordered" evidence="6">
    <location>
        <begin position="432"/>
        <end position="452"/>
    </location>
</feature>
<evidence type="ECO:0000256" key="3">
    <source>
        <dbReference type="ARBA" id="ARBA00022692"/>
    </source>
</evidence>
<keyword evidence="2" id="KW-1003">Cell membrane</keyword>
<dbReference type="AlphaFoldDB" id="A0A7W3J9L4"/>
<feature type="transmembrane region" description="Helical" evidence="7">
    <location>
        <begin position="313"/>
        <end position="330"/>
    </location>
</feature>
<dbReference type="InterPro" id="IPR002293">
    <property type="entry name" value="AA/rel_permease1"/>
</dbReference>
<feature type="transmembrane region" description="Helical" evidence="7">
    <location>
        <begin position="82"/>
        <end position="109"/>
    </location>
</feature>
<keyword evidence="9" id="KW-1185">Reference proteome</keyword>
<feature type="transmembrane region" description="Helical" evidence="7">
    <location>
        <begin position="336"/>
        <end position="357"/>
    </location>
</feature>
<dbReference type="RefSeq" id="WP_182617169.1">
    <property type="nucleotide sequence ID" value="NZ_BAAATF010000003.1"/>
</dbReference>
<feature type="transmembrane region" description="Helical" evidence="7">
    <location>
        <begin position="146"/>
        <end position="167"/>
    </location>
</feature>
<dbReference type="Gene3D" id="1.20.1740.10">
    <property type="entry name" value="Amino acid/polyamine transporter I"/>
    <property type="match status" value="1"/>
</dbReference>
<evidence type="ECO:0000256" key="1">
    <source>
        <dbReference type="ARBA" id="ARBA00004651"/>
    </source>
</evidence>
<dbReference type="GO" id="GO:0005886">
    <property type="term" value="C:plasma membrane"/>
    <property type="evidence" value="ECO:0007669"/>
    <property type="project" value="UniProtKB-SubCell"/>
</dbReference>
<feature type="transmembrane region" description="Helical" evidence="7">
    <location>
        <begin position="179"/>
        <end position="200"/>
    </location>
</feature>
<feature type="transmembrane region" description="Helical" evidence="7">
    <location>
        <begin position="261"/>
        <end position="283"/>
    </location>
</feature>
<keyword evidence="3 7" id="KW-0812">Transmembrane</keyword>
<dbReference type="PANTHER" id="PTHR42770">
    <property type="entry name" value="AMINO ACID TRANSPORTER-RELATED"/>
    <property type="match status" value="1"/>
</dbReference>
<comment type="caution">
    <text evidence="8">The sequence shown here is derived from an EMBL/GenBank/DDBJ whole genome shotgun (WGS) entry which is preliminary data.</text>
</comment>
<accession>A0A7W3J9L4</accession>
<name>A0A7W3J9L4_9MICO</name>
<sequence length="452" mass="44548">MQNGLSVPQGAALTLGAMLGTGVISLPALAAGVAGPASLVAWGALVLLSVPLATTFAALGARHPDGGGVATYARLAFGERAATMVGWAFYATIPVGAPAAAGFAGAYVADATGGGAGTALVTTVAIIAVCAAMNWFDLRVSGTAQLVIAGSVALLLAVAVVVALPHAQPGNLTPFAPHGWGAVGSAAALLVWAFAGWEILGSLSAEYRRPARDIPRATAIAVTAVGVLYLGTAFATVAVLGPNPGPAPLSDLLVLGFGEGARPVTTVVAVLLTVGAINVYFAGGSRMGAALARDGALPGWLAATPGRTPRRSLLLITAVALGTTATLAVLRLSTDAILLMATATFSLLYVVGAAAALRLLPRWGASWWCAAVSLVAALGLLVMTGAHMAGPVVAALAGLAWTVWRRRRASVAASVPAPVLAPAAAPVTAPVTTPVTAPAGDPEPGCLAGSSS</sequence>
<feature type="transmembrane region" description="Helical" evidence="7">
    <location>
        <begin position="115"/>
        <end position="134"/>
    </location>
</feature>
<dbReference type="EMBL" id="JACGWV010000001">
    <property type="protein sequence ID" value="MBA8808836.1"/>
    <property type="molecule type" value="Genomic_DNA"/>
</dbReference>
<gene>
    <name evidence="8" type="ORF">FHX71_002778</name>
</gene>
<feature type="transmembrane region" description="Helical" evidence="7">
    <location>
        <begin position="39"/>
        <end position="61"/>
    </location>
</feature>
<proteinExistence type="predicted"/>
<comment type="subcellular location">
    <subcellularLocation>
        <location evidence="1">Cell membrane</location>
        <topology evidence="1">Multi-pass membrane protein</topology>
    </subcellularLocation>
</comment>
<dbReference type="GO" id="GO:0022857">
    <property type="term" value="F:transmembrane transporter activity"/>
    <property type="evidence" value="ECO:0007669"/>
    <property type="project" value="InterPro"/>
</dbReference>
<evidence type="ECO:0000256" key="5">
    <source>
        <dbReference type="ARBA" id="ARBA00023136"/>
    </source>
</evidence>
<evidence type="ECO:0000256" key="2">
    <source>
        <dbReference type="ARBA" id="ARBA00022475"/>
    </source>
</evidence>
<organism evidence="8 9">
    <name type="scientific">Promicromonospora sukumoe</name>
    <dbReference type="NCBI Taxonomy" id="88382"/>
    <lineage>
        <taxon>Bacteria</taxon>
        <taxon>Bacillati</taxon>
        <taxon>Actinomycetota</taxon>
        <taxon>Actinomycetes</taxon>
        <taxon>Micrococcales</taxon>
        <taxon>Promicromonosporaceae</taxon>
        <taxon>Promicromonospora</taxon>
    </lineage>
</organism>
<feature type="transmembrane region" description="Helical" evidence="7">
    <location>
        <begin position="220"/>
        <end position="241"/>
    </location>
</feature>
<evidence type="ECO:0000313" key="9">
    <source>
        <dbReference type="Proteomes" id="UP000540568"/>
    </source>
</evidence>
<protein>
    <submittedName>
        <fullName evidence="8">Amino acid efflux transporter</fullName>
    </submittedName>
</protein>
<reference evidence="8 9" key="1">
    <citation type="submission" date="2020-07" db="EMBL/GenBank/DDBJ databases">
        <title>Sequencing the genomes of 1000 actinobacteria strains.</title>
        <authorList>
            <person name="Klenk H.-P."/>
        </authorList>
    </citation>
    <scope>NUCLEOTIDE SEQUENCE [LARGE SCALE GENOMIC DNA]</scope>
    <source>
        <strain evidence="8 9">DSM 44121</strain>
    </source>
</reference>
<dbReference type="PIRSF" id="PIRSF006060">
    <property type="entry name" value="AA_transporter"/>
    <property type="match status" value="1"/>
</dbReference>
<dbReference type="Proteomes" id="UP000540568">
    <property type="component" value="Unassembled WGS sequence"/>
</dbReference>
<evidence type="ECO:0000313" key="8">
    <source>
        <dbReference type="EMBL" id="MBA8808836.1"/>
    </source>
</evidence>
<keyword evidence="4 7" id="KW-1133">Transmembrane helix</keyword>
<feature type="transmembrane region" description="Helical" evidence="7">
    <location>
        <begin position="12"/>
        <end position="33"/>
    </location>
</feature>